<dbReference type="PROSITE" id="PS50262">
    <property type="entry name" value="G_PROTEIN_RECEP_F1_2"/>
    <property type="match status" value="1"/>
</dbReference>
<proteinExistence type="inferred from homology"/>
<dbReference type="OrthoDB" id="6021389at2759"/>
<dbReference type="RefSeq" id="XP_044293068.1">
    <property type="nucleotide sequence ID" value="XM_044437133.1"/>
</dbReference>
<evidence type="ECO:0000256" key="1">
    <source>
        <dbReference type="ARBA" id="ARBA00004651"/>
    </source>
</evidence>
<evidence type="ECO:0000256" key="9">
    <source>
        <dbReference type="ARBA" id="ARBA00023170"/>
    </source>
</evidence>
<feature type="transmembrane region" description="Helical" evidence="13">
    <location>
        <begin position="21"/>
        <end position="41"/>
    </location>
</feature>
<dbReference type="SUPFAM" id="SSF81321">
    <property type="entry name" value="Family A G protein-coupled receptor-like"/>
    <property type="match status" value="1"/>
</dbReference>
<evidence type="ECO:0000256" key="3">
    <source>
        <dbReference type="ARBA" id="ARBA00022475"/>
    </source>
</evidence>
<reference evidence="15" key="2">
    <citation type="submission" date="2025-09" db="UniProtKB">
        <authorList>
            <consortium name="Ensembl"/>
        </authorList>
    </citation>
    <scope>IDENTIFICATION</scope>
</reference>
<dbReference type="InterPro" id="IPR017452">
    <property type="entry name" value="GPCR_Rhodpsn_7TM"/>
</dbReference>
<keyword evidence="3" id="KW-1003">Cell membrane</keyword>
<dbReference type="PANTHER" id="PTHR24234:SF15">
    <property type="entry name" value="G PROTEIN-COUPLED RECEPTOR 65"/>
    <property type="match status" value="1"/>
</dbReference>
<evidence type="ECO:0000256" key="4">
    <source>
        <dbReference type="ARBA" id="ARBA00022692"/>
    </source>
</evidence>
<dbReference type="PRINTS" id="PR01649">
    <property type="entry name" value="PSYCHOSINER"/>
</dbReference>
<keyword evidence="6 12" id="KW-0297">G-protein coupled receptor</keyword>
<protein>
    <submittedName>
        <fullName evidence="15">G protein-coupled receptor 65</fullName>
    </submittedName>
</protein>
<keyword evidence="11 12" id="KW-0807">Transducer</keyword>
<evidence type="ECO:0000256" key="13">
    <source>
        <dbReference type="SAM" id="Phobius"/>
    </source>
</evidence>
<dbReference type="PROSITE" id="PS00237">
    <property type="entry name" value="G_PROTEIN_RECEP_F1_1"/>
    <property type="match status" value="1"/>
</dbReference>
<evidence type="ECO:0000256" key="6">
    <source>
        <dbReference type="ARBA" id="ARBA00023040"/>
    </source>
</evidence>
<dbReference type="CTD" id="8477"/>
<keyword evidence="5 13" id="KW-1133">Transmembrane helix</keyword>
<dbReference type="FunFam" id="1.20.1070.10:FF:000065">
    <property type="entry name" value="G-protein coupled receptor 4"/>
    <property type="match status" value="1"/>
</dbReference>
<evidence type="ECO:0000256" key="8">
    <source>
        <dbReference type="ARBA" id="ARBA00023157"/>
    </source>
</evidence>
<evidence type="ECO:0000256" key="2">
    <source>
        <dbReference type="ARBA" id="ARBA00010663"/>
    </source>
</evidence>
<keyword evidence="10" id="KW-0325">Glycoprotein</keyword>
<feature type="transmembrane region" description="Helical" evidence="13">
    <location>
        <begin position="181"/>
        <end position="199"/>
    </location>
</feature>
<reference evidence="15" key="1">
    <citation type="submission" date="2025-08" db="UniProtKB">
        <authorList>
            <consortium name="Ensembl"/>
        </authorList>
    </citation>
    <scope>IDENTIFICATION</scope>
</reference>
<keyword evidence="9 12" id="KW-0675">Receptor</keyword>
<dbReference type="PANTHER" id="PTHR24234">
    <property type="entry name" value="LYSOPHOSPHATIDIC ACID RECEPTOR 5/SPHINGOSYLPHOSPHORYLCHOLINE RECEPTOR"/>
    <property type="match status" value="1"/>
</dbReference>
<feature type="transmembrane region" description="Helical" evidence="13">
    <location>
        <begin position="100"/>
        <end position="120"/>
    </location>
</feature>
<comment type="subcellular location">
    <subcellularLocation>
        <location evidence="1">Cell membrane</location>
        <topology evidence="1">Multi-pass membrane protein</topology>
    </subcellularLocation>
</comment>
<dbReference type="Pfam" id="PF00001">
    <property type="entry name" value="7tm_1"/>
    <property type="match status" value="1"/>
</dbReference>
<feature type="domain" description="G-protein coupled receptors family 1 profile" evidence="14">
    <location>
        <begin position="33"/>
        <end position="281"/>
    </location>
</feature>
<keyword evidence="7 13" id="KW-0472">Membrane</keyword>
<feature type="transmembrane region" description="Helical" evidence="13">
    <location>
        <begin position="132"/>
        <end position="152"/>
    </location>
</feature>
<evidence type="ECO:0000256" key="10">
    <source>
        <dbReference type="ARBA" id="ARBA00023180"/>
    </source>
</evidence>
<evidence type="ECO:0000256" key="7">
    <source>
        <dbReference type="ARBA" id="ARBA00023136"/>
    </source>
</evidence>
<keyword evidence="16" id="KW-1185">Reference proteome</keyword>
<comment type="similarity">
    <text evidence="2 12">Belongs to the G-protein coupled receptor 1 family.</text>
</comment>
<dbReference type="Gene3D" id="1.20.1070.10">
    <property type="entry name" value="Rhodopsin 7-helix transmembrane proteins"/>
    <property type="match status" value="1"/>
</dbReference>
<evidence type="ECO:0000256" key="12">
    <source>
        <dbReference type="RuleBase" id="RU000688"/>
    </source>
</evidence>
<evidence type="ECO:0000259" key="14">
    <source>
        <dbReference type="PROSITE" id="PS50262"/>
    </source>
</evidence>
<dbReference type="GO" id="GO:0004930">
    <property type="term" value="F:G protein-coupled receptor activity"/>
    <property type="evidence" value="ECO:0007669"/>
    <property type="project" value="UniProtKB-KW"/>
</dbReference>
<name>A0A8D2Q7D1_VARKO</name>
<dbReference type="KEGG" id="vko:123026922"/>
<keyword evidence="8" id="KW-1015">Disulfide bond</keyword>
<accession>A0A8D2Q7D1</accession>
<feature type="transmembrane region" description="Helical" evidence="13">
    <location>
        <begin position="53"/>
        <end position="75"/>
    </location>
</feature>
<evidence type="ECO:0000313" key="16">
    <source>
        <dbReference type="Proteomes" id="UP000694545"/>
    </source>
</evidence>
<dbReference type="Proteomes" id="UP000694545">
    <property type="component" value="Unplaced"/>
</dbReference>
<dbReference type="InterPro" id="IPR005464">
    <property type="entry name" value="Psych_rcpt"/>
</dbReference>
<dbReference type="GO" id="GO:0005886">
    <property type="term" value="C:plasma membrane"/>
    <property type="evidence" value="ECO:0007669"/>
    <property type="project" value="UniProtKB-SubCell"/>
</dbReference>
<dbReference type="InterPro" id="IPR000276">
    <property type="entry name" value="GPCR_Rhodpsn"/>
</dbReference>
<keyword evidence="4 12" id="KW-0812">Transmembrane</keyword>
<evidence type="ECO:0000256" key="5">
    <source>
        <dbReference type="ARBA" id="ARBA00022989"/>
    </source>
</evidence>
<sequence>MNCVNLTCGISHELDKYLFPVLYSILIIISIPVNCISLYISCGQVKKKNELGIYLLSLTLADLLYTLTLPLWIYYAQNGDDWKLSENFCMIAAFLKHLNYYTSAGFLTCISLDRYIAVVYPLRFHYLRTRRFALLISALVWGFEIMSNYQILKHKETTTKINRTLCYDTYPLENWQAWFNFYRICVGYAIPLVIMVFCYQRIYQAVKHNQATQESDKKKISYLLLSIIITFILCFTPYHVVLLMRSISEPCNCDFAKIMFAPYRITTALTSFNCIADPILYCFVSENGRTDMWSLFKSGCSESQTDEHRSQMVPLSTSHRCLEKQEICLSLNAAHCPSKTG</sequence>
<feature type="transmembrane region" description="Helical" evidence="13">
    <location>
        <begin position="220"/>
        <end position="244"/>
    </location>
</feature>
<evidence type="ECO:0000256" key="11">
    <source>
        <dbReference type="ARBA" id="ARBA00023224"/>
    </source>
</evidence>
<dbReference type="Ensembl" id="ENSVKKT00000025598.1">
    <property type="protein sequence ID" value="ENSVKKP00000024988.1"/>
    <property type="gene ID" value="ENSVKKG00000016451.1"/>
</dbReference>
<dbReference type="AlphaFoldDB" id="A0A8D2Q7D1"/>
<dbReference type="GeneID" id="123026922"/>
<gene>
    <name evidence="15" type="primary">GPR65</name>
</gene>
<dbReference type="OMA" id="ICNQKVY"/>
<dbReference type="PRINTS" id="PR00237">
    <property type="entry name" value="GPCRRHODOPSN"/>
</dbReference>
<organism evidence="15 16">
    <name type="scientific">Varanus komodoensis</name>
    <name type="common">Komodo dragon</name>
    <dbReference type="NCBI Taxonomy" id="61221"/>
    <lineage>
        <taxon>Eukaryota</taxon>
        <taxon>Metazoa</taxon>
        <taxon>Chordata</taxon>
        <taxon>Craniata</taxon>
        <taxon>Vertebrata</taxon>
        <taxon>Euteleostomi</taxon>
        <taxon>Lepidosauria</taxon>
        <taxon>Squamata</taxon>
        <taxon>Bifurcata</taxon>
        <taxon>Unidentata</taxon>
        <taxon>Episquamata</taxon>
        <taxon>Toxicofera</taxon>
        <taxon>Anguimorpha</taxon>
        <taxon>Paleoanguimorpha</taxon>
        <taxon>Varanoidea</taxon>
        <taxon>Varanidae</taxon>
        <taxon>Varanus</taxon>
    </lineage>
</organism>
<evidence type="ECO:0000313" key="15">
    <source>
        <dbReference type="Ensembl" id="ENSVKKP00000024988.1"/>
    </source>
</evidence>